<keyword evidence="3" id="KW-1185">Reference proteome</keyword>
<proteinExistence type="predicted"/>
<evidence type="ECO:0000313" key="2">
    <source>
        <dbReference type="EMBL" id="PSN73061.1"/>
    </source>
</evidence>
<accession>A0A2T2P5V6</accession>
<organism evidence="2 3">
    <name type="scientific">Corynespora cassiicola Philippines</name>
    <dbReference type="NCBI Taxonomy" id="1448308"/>
    <lineage>
        <taxon>Eukaryota</taxon>
        <taxon>Fungi</taxon>
        <taxon>Dikarya</taxon>
        <taxon>Ascomycota</taxon>
        <taxon>Pezizomycotina</taxon>
        <taxon>Dothideomycetes</taxon>
        <taxon>Pleosporomycetidae</taxon>
        <taxon>Pleosporales</taxon>
        <taxon>Corynesporascaceae</taxon>
        <taxon>Corynespora</taxon>
    </lineage>
</organism>
<dbReference type="EMBL" id="KZ678129">
    <property type="protein sequence ID" value="PSN73061.1"/>
    <property type="molecule type" value="Genomic_DNA"/>
</dbReference>
<evidence type="ECO:0000256" key="1">
    <source>
        <dbReference type="SAM" id="MobiDB-lite"/>
    </source>
</evidence>
<name>A0A2T2P5V6_CORCC</name>
<dbReference type="AlphaFoldDB" id="A0A2T2P5V6"/>
<protein>
    <submittedName>
        <fullName evidence="2">Uncharacterized protein</fullName>
    </submittedName>
</protein>
<gene>
    <name evidence="2" type="ORF">BS50DRAFT_653388</name>
</gene>
<sequence>MGGGGCLGGAGLAVVVCHGPPTTSPTCTTSPSHPLHVAPPAAHYTAAMADATSTKEGRVPSATLAPDAARQDGSGPGARPAAGIVAVPFFHPTPGEGLSERLACPRLAVAWPSLISTAQKRNTDAQRRVSGEAPPR</sequence>
<evidence type="ECO:0000313" key="3">
    <source>
        <dbReference type="Proteomes" id="UP000240883"/>
    </source>
</evidence>
<feature type="region of interest" description="Disordered" evidence="1">
    <location>
        <begin position="49"/>
        <end position="80"/>
    </location>
</feature>
<dbReference type="Proteomes" id="UP000240883">
    <property type="component" value="Unassembled WGS sequence"/>
</dbReference>
<reference evidence="2 3" key="1">
    <citation type="journal article" date="2018" name="Front. Microbiol.">
        <title>Genome-Wide Analysis of Corynespora cassiicola Leaf Fall Disease Putative Effectors.</title>
        <authorList>
            <person name="Lopez D."/>
            <person name="Ribeiro S."/>
            <person name="Label P."/>
            <person name="Fumanal B."/>
            <person name="Venisse J.S."/>
            <person name="Kohler A."/>
            <person name="de Oliveira R.R."/>
            <person name="Labutti K."/>
            <person name="Lipzen A."/>
            <person name="Lail K."/>
            <person name="Bauer D."/>
            <person name="Ohm R.A."/>
            <person name="Barry K.W."/>
            <person name="Spatafora J."/>
            <person name="Grigoriev I.V."/>
            <person name="Martin F.M."/>
            <person name="Pujade-Renaud V."/>
        </authorList>
    </citation>
    <scope>NUCLEOTIDE SEQUENCE [LARGE SCALE GENOMIC DNA]</scope>
    <source>
        <strain evidence="2 3">Philippines</strain>
    </source>
</reference>